<dbReference type="GO" id="GO:0006355">
    <property type="term" value="P:regulation of DNA-templated transcription"/>
    <property type="evidence" value="ECO:0007669"/>
    <property type="project" value="InterPro"/>
</dbReference>
<dbReference type="RefSeq" id="WP_369344113.1">
    <property type="nucleotide sequence ID" value="NZ_CP129674.1"/>
</dbReference>
<dbReference type="PANTHER" id="PTHR38781">
    <property type="entry name" value="ANTITOXIN DINJ-RELATED"/>
    <property type="match status" value="1"/>
</dbReference>
<dbReference type="InterPro" id="IPR007337">
    <property type="entry name" value="RelB/DinJ"/>
</dbReference>
<dbReference type="KEGG" id="baqk:QN215_09835"/>
<dbReference type="GO" id="GO:0006351">
    <property type="term" value="P:DNA-templated transcription"/>
    <property type="evidence" value="ECO:0007669"/>
    <property type="project" value="TreeGrafter"/>
</dbReference>
<evidence type="ECO:0000256" key="2">
    <source>
        <dbReference type="ARBA" id="ARBA00022649"/>
    </source>
</evidence>
<dbReference type="NCBIfam" id="TIGR02384">
    <property type="entry name" value="RelB_DinJ"/>
    <property type="match status" value="1"/>
</dbReference>
<protein>
    <submittedName>
        <fullName evidence="3">Type II toxin-antitoxin system RelB/DinJ family antitoxin</fullName>
    </submittedName>
</protein>
<reference evidence="3" key="1">
    <citation type="submission" date="2023-07" db="EMBL/GenBank/DDBJ databases">
        <title>Bifidobacterium aquikefiriaerophilum sp. nov. and Bifidobacterium eccum sp. nov., isolated from water kefir.</title>
        <authorList>
            <person name="Breselge S."/>
            <person name="Bellassi P."/>
            <person name="Barcenilla C."/>
            <person name="Alvarez-Ordonez A."/>
            <person name="Morelli L."/>
            <person name="Cotter P.D."/>
        </authorList>
    </citation>
    <scope>NUCLEOTIDE SEQUENCE</scope>
    <source>
        <strain evidence="3">WK041_4_12</strain>
    </source>
</reference>
<evidence type="ECO:0000313" key="3">
    <source>
        <dbReference type="EMBL" id="XDS44537.1"/>
    </source>
</evidence>
<gene>
    <name evidence="3" type="ORF">QN215_09835</name>
</gene>
<evidence type="ECO:0000256" key="1">
    <source>
        <dbReference type="ARBA" id="ARBA00010562"/>
    </source>
</evidence>
<dbReference type="AlphaFoldDB" id="A0AB39U6E2"/>
<comment type="similarity">
    <text evidence="1">Belongs to the RelB/DinJ antitoxin family.</text>
</comment>
<dbReference type="Pfam" id="PF04221">
    <property type="entry name" value="RelB"/>
    <property type="match status" value="1"/>
</dbReference>
<dbReference type="Gene3D" id="1.10.1220.10">
    <property type="entry name" value="Met repressor-like"/>
    <property type="match status" value="1"/>
</dbReference>
<dbReference type="PANTHER" id="PTHR38781:SF1">
    <property type="entry name" value="ANTITOXIN DINJ-RELATED"/>
    <property type="match status" value="1"/>
</dbReference>
<sequence>MSSDTATIAIRTDVETKREAQELFKDMGMDMTTAINMFLRQTISEHRLPFQPGLTPFERSVLKAASEPMQRVDSVEALMKEVRDA</sequence>
<name>A0AB39U6E2_9BIFI</name>
<dbReference type="InterPro" id="IPR013321">
    <property type="entry name" value="Arc_rbn_hlx_hlx"/>
</dbReference>
<accession>A0AB39U6E2</accession>
<keyword evidence="2" id="KW-1277">Toxin-antitoxin system</keyword>
<dbReference type="EMBL" id="CP129674">
    <property type="protein sequence ID" value="XDS44537.1"/>
    <property type="molecule type" value="Genomic_DNA"/>
</dbReference>
<proteinExistence type="inferred from homology"/>
<organism evidence="3">
    <name type="scientific">Bifidobacterium aquikefiricola</name>
    <dbReference type="NCBI Taxonomy" id="3059038"/>
    <lineage>
        <taxon>Bacteria</taxon>
        <taxon>Bacillati</taxon>
        <taxon>Actinomycetota</taxon>
        <taxon>Actinomycetes</taxon>
        <taxon>Bifidobacteriales</taxon>
        <taxon>Bifidobacteriaceae</taxon>
        <taxon>Bifidobacterium</taxon>
    </lineage>
</organism>